<protein>
    <submittedName>
        <fullName evidence="2">Uncharacterized protein</fullName>
    </submittedName>
</protein>
<dbReference type="EMBL" id="SRLO01000882">
    <property type="protein sequence ID" value="TNN44821.1"/>
    <property type="molecule type" value="Genomic_DNA"/>
</dbReference>
<accession>A0A4Z2FUY0</accession>
<evidence type="ECO:0000313" key="2">
    <source>
        <dbReference type="EMBL" id="TNN44821.1"/>
    </source>
</evidence>
<keyword evidence="3" id="KW-1185">Reference proteome</keyword>
<comment type="caution">
    <text evidence="2">The sequence shown here is derived from an EMBL/GenBank/DDBJ whole genome shotgun (WGS) entry which is preliminary data.</text>
</comment>
<reference evidence="2 3" key="1">
    <citation type="submission" date="2019-03" db="EMBL/GenBank/DDBJ databases">
        <title>First draft genome of Liparis tanakae, snailfish: a comprehensive survey of snailfish specific genes.</title>
        <authorList>
            <person name="Kim W."/>
            <person name="Song I."/>
            <person name="Jeong J.-H."/>
            <person name="Kim D."/>
            <person name="Kim S."/>
            <person name="Ryu S."/>
            <person name="Song J.Y."/>
            <person name="Lee S.K."/>
        </authorList>
    </citation>
    <scope>NUCLEOTIDE SEQUENCE [LARGE SCALE GENOMIC DNA]</scope>
    <source>
        <tissue evidence="2">Muscle</tissue>
    </source>
</reference>
<proteinExistence type="predicted"/>
<evidence type="ECO:0000313" key="3">
    <source>
        <dbReference type="Proteomes" id="UP000314294"/>
    </source>
</evidence>
<dbReference type="AlphaFoldDB" id="A0A4Z2FUY0"/>
<name>A0A4Z2FUY0_9TELE</name>
<feature type="region of interest" description="Disordered" evidence="1">
    <location>
        <begin position="137"/>
        <end position="160"/>
    </location>
</feature>
<feature type="region of interest" description="Disordered" evidence="1">
    <location>
        <begin position="30"/>
        <end position="57"/>
    </location>
</feature>
<dbReference type="Proteomes" id="UP000314294">
    <property type="component" value="Unassembled WGS sequence"/>
</dbReference>
<sequence length="160" mass="17255">MAWIQVLISSCRGDTPPHLQQLQLKTEDSCDWPRAPMTSPPAARGGAHRGQPLQGGEALLPGGGGLLEGLVAFDELLHLVHAAAHLPPRQVGLLAQQPRLGHARVAGELVHLQDWGRRQQPFIFVFCFERAVGAKEKGAEERGAEEPSCVTSDLGLSESY</sequence>
<gene>
    <name evidence="2" type="ORF">EYF80_044970</name>
</gene>
<evidence type="ECO:0000256" key="1">
    <source>
        <dbReference type="SAM" id="MobiDB-lite"/>
    </source>
</evidence>
<organism evidence="2 3">
    <name type="scientific">Liparis tanakae</name>
    <name type="common">Tanaka's snailfish</name>
    <dbReference type="NCBI Taxonomy" id="230148"/>
    <lineage>
        <taxon>Eukaryota</taxon>
        <taxon>Metazoa</taxon>
        <taxon>Chordata</taxon>
        <taxon>Craniata</taxon>
        <taxon>Vertebrata</taxon>
        <taxon>Euteleostomi</taxon>
        <taxon>Actinopterygii</taxon>
        <taxon>Neopterygii</taxon>
        <taxon>Teleostei</taxon>
        <taxon>Neoteleostei</taxon>
        <taxon>Acanthomorphata</taxon>
        <taxon>Eupercaria</taxon>
        <taxon>Perciformes</taxon>
        <taxon>Cottioidei</taxon>
        <taxon>Cottales</taxon>
        <taxon>Liparidae</taxon>
        <taxon>Liparis</taxon>
    </lineage>
</organism>